<reference evidence="1 2" key="1">
    <citation type="submission" date="2018-05" db="EMBL/GenBank/DDBJ databases">
        <title>Genomic Encyclopedia of Type Strains, Phase IV (KMG-IV): sequencing the most valuable type-strain genomes for metagenomic binning, comparative biology and taxonomic classification.</title>
        <authorList>
            <person name="Goeker M."/>
        </authorList>
    </citation>
    <scope>NUCLEOTIDE SEQUENCE [LARGE SCALE GENOMIC DNA]</scope>
    <source>
        <strain evidence="1 2">DSM 19579</strain>
    </source>
</reference>
<name>A0A317QAL4_9ENTR</name>
<protein>
    <submittedName>
        <fullName evidence="1">Uncharacterized protein</fullName>
    </submittedName>
</protein>
<keyword evidence="2" id="KW-1185">Reference proteome</keyword>
<accession>A0A317QAL4</accession>
<evidence type="ECO:0000313" key="1">
    <source>
        <dbReference type="EMBL" id="PWW12966.1"/>
    </source>
</evidence>
<evidence type="ECO:0000313" key="2">
    <source>
        <dbReference type="Proteomes" id="UP000246744"/>
    </source>
</evidence>
<comment type="caution">
    <text evidence="1">The sequence shown here is derived from an EMBL/GenBank/DDBJ whole genome shotgun (WGS) entry which is preliminary data.</text>
</comment>
<sequence length="147" mass="17120">MRSLANNGLHARYCFGKRLTAACSAINLTIFRQRLVYQLLSLNSHSNCYAMPGRNRLPSSLHHWLRLFRTRMRRDYGALHYVCAIVFPHEKCMSGLGYAGLFSERYKRRSVEGIRQVFVYVFLYCGRLPYKIKKAHKGPFHVGGLKY</sequence>
<organism evidence="1 2">
    <name type="scientific">Mangrovibacter plantisponsor</name>
    <dbReference type="NCBI Taxonomy" id="451513"/>
    <lineage>
        <taxon>Bacteria</taxon>
        <taxon>Pseudomonadati</taxon>
        <taxon>Pseudomonadota</taxon>
        <taxon>Gammaproteobacteria</taxon>
        <taxon>Enterobacterales</taxon>
        <taxon>Enterobacteriaceae</taxon>
        <taxon>Mangrovibacter</taxon>
    </lineage>
</organism>
<dbReference type="Proteomes" id="UP000246744">
    <property type="component" value="Unassembled WGS sequence"/>
</dbReference>
<dbReference type="AlphaFoldDB" id="A0A317QAL4"/>
<gene>
    <name evidence="1" type="ORF">DES37_101544</name>
</gene>
<dbReference type="EMBL" id="QGTS01000001">
    <property type="protein sequence ID" value="PWW12966.1"/>
    <property type="molecule type" value="Genomic_DNA"/>
</dbReference>
<proteinExistence type="predicted"/>